<dbReference type="KEGG" id="efal:FH779_17490"/>
<dbReference type="EMBL" id="CP040909">
    <property type="protein sequence ID" value="QLL59929.1"/>
    <property type="molecule type" value="Genomic_DNA"/>
</dbReference>
<dbReference type="RefSeq" id="WP_180906889.1">
    <property type="nucleotide sequence ID" value="NZ_CP040909.1"/>
</dbReference>
<geneLocation type="plasmid" evidence="1 2">
    <name>p1681-tetX</name>
</geneLocation>
<dbReference type="Gene3D" id="1.20.5.780">
    <property type="entry name" value="Single helix bin"/>
    <property type="match status" value="1"/>
</dbReference>
<dbReference type="Pfam" id="PF21983">
    <property type="entry name" value="NikA-like"/>
    <property type="match status" value="1"/>
</dbReference>
<sequence length="106" mass="12318">MKEYFEKKTEKIQLRLTSFEKKILKIKAEDSGLTLSEFVLSSALNRQIKPPMTSEELDSYKTLKQYQTNFARISNLIKGKEKGLNEEIEQTIKLINQHLKTIVNGK</sequence>
<dbReference type="GeneID" id="78403286"/>
<dbReference type="InterPro" id="IPR053842">
    <property type="entry name" value="NikA-like"/>
</dbReference>
<dbReference type="Proteomes" id="UP000510643">
    <property type="component" value="Plasmid p1681-tetX"/>
</dbReference>
<organism evidence="1 2">
    <name type="scientific">Empedobacter falsenii</name>
    <dbReference type="NCBI Taxonomy" id="343874"/>
    <lineage>
        <taxon>Bacteria</taxon>
        <taxon>Pseudomonadati</taxon>
        <taxon>Bacteroidota</taxon>
        <taxon>Flavobacteriia</taxon>
        <taxon>Flavobacteriales</taxon>
        <taxon>Weeksellaceae</taxon>
        <taxon>Empedobacter</taxon>
    </lineage>
</organism>
<reference evidence="1 2" key="1">
    <citation type="submission" date="2019-06" db="EMBL/GenBank/DDBJ databases">
        <title>Emergence of pandrug resistant Empedobacter falsenii in China.</title>
        <authorList>
            <person name="Dong N."/>
            <person name="Chen S."/>
            <person name="Zhang R."/>
        </authorList>
    </citation>
    <scope>NUCLEOTIDE SEQUENCE [LARGE SCALE GENOMIC DNA]</scope>
    <source>
        <strain evidence="1 2">1681-1</strain>
        <plasmid evidence="1 2">p1681-tetX</plasmid>
    </source>
</reference>
<keyword evidence="2" id="KW-1185">Reference proteome</keyword>
<name>A0A7H9DYW3_9FLAO</name>
<dbReference type="AlphaFoldDB" id="A0A7H9DYW3"/>
<evidence type="ECO:0000313" key="2">
    <source>
        <dbReference type="Proteomes" id="UP000510643"/>
    </source>
</evidence>
<keyword evidence="1" id="KW-0614">Plasmid</keyword>
<proteinExistence type="predicted"/>
<protein>
    <submittedName>
        <fullName evidence="1">DUF1778 domain-containing protein</fullName>
    </submittedName>
</protein>
<evidence type="ECO:0000313" key="1">
    <source>
        <dbReference type="EMBL" id="QLL59929.1"/>
    </source>
</evidence>
<accession>A0A7H9DYW3</accession>
<gene>
    <name evidence="1" type="ORF">FH779_17490</name>
</gene>